<dbReference type="InterPro" id="IPR019140">
    <property type="entry name" value="MCM_complex-bd"/>
</dbReference>
<organism evidence="6 7">
    <name type="scientific">Leptotrombidium deliense</name>
    <dbReference type="NCBI Taxonomy" id="299467"/>
    <lineage>
        <taxon>Eukaryota</taxon>
        <taxon>Metazoa</taxon>
        <taxon>Ecdysozoa</taxon>
        <taxon>Arthropoda</taxon>
        <taxon>Chelicerata</taxon>
        <taxon>Arachnida</taxon>
        <taxon>Acari</taxon>
        <taxon>Acariformes</taxon>
        <taxon>Trombidiformes</taxon>
        <taxon>Prostigmata</taxon>
        <taxon>Anystina</taxon>
        <taxon>Parasitengona</taxon>
        <taxon>Trombiculoidea</taxon>
        <taxon>Trombiculidae</taxon>
        <taxon>Leptotrombidium</taxon>
    </lineage>
</organism>
<dbReference type="EMBL" id="NCKV01002321">
    <property type="protein sequence ID" value="RWS27006.1"/>
    <property type="molecule type" value="Genomic_DNA"/>
</dbReference>
<dbReference type="GO" id="GO:0006261">
    <property type="term" value="P:DNA-templated DNA replication"/>
    <property type="evidence" value="ECO:0007669"/>
    <property type="project" value="TreeGrafter"/>
</dbReference>
<protein>
    <recommendedName>
        <fullName evidence="3">Mini-chromosome maintenance complex-binding protein</fullName>
    </recommendedName>
</protein>
<accession>A0A443SHK8</accession>
<proteinExistence type="inferred from homology"/>
<evidence type="ECO:0000313" key="7">
    <source>
        <dbReference type="Proteomes" id="UP000288716"/>
    </source>
</evidence>
<dbReference type="AlphaFoldDB" id="A0A443SHK8"/>
<evidence type="ECO:0000313" key="6">
    <source>
        <dbReference type="EMBL" id="RWS27006.1"/>
    </source>
</evidence>
<dbReference type="STRING" id="299467.A0A443SHK8"/>
<dbReference type="GO" id="GO:0003682">
    <property type="term" value="F:chromatin binding"/>
    <property type="evidence" value="ECO:0007669"/>
    <property type="project" value="TreeGrafter"/>
</dbReference>
<dbReference type="VEuPathDB" id="VectorBase:LDEU005035"/>
<evidence type="ECO:0000256" key="4">
    <source>
        <dbReference type="ARBA" id="ARBA00023242"/>
    </source>
</evidence>
<dbReference type="Pfam" id="PF09739">
    <property type="entry name" value="MCM_bind"/>
    <property type="match status" value="1"/>
</dbReference>
<dbReference type="PANTHER" id="PTHR13489">
    <property type="entry name" value="MINI-CHROMOSOME MAINTENANCE COMPLEX-BINDING PROTEIN"/>
    <property type="match status" value="1"/>
</dbReference>
<evidence type="ECO:0000256" key="5">
    <source>
        <dbReference type="SAM" id="MobiDB-lite"/>
    </source>
</evidence>
<gene>
    <name evidence="6" type="ORF">B4U80_10347</name>
</gene>
<keyword evidence="7" id="KW-1185">Reference proteome</keyword>
<feature type="compositionally biased region" description="Basic and acidic residues" evidence="5">
    <location>
        <begin position="166"/>
        <end position="185"/>
    </location>
</feature>
<evidence type="ECO:0000256" key="1">
    <source>
        <dbReference type="ARBA" id="ARBA00004123"/>
    </source>
</evidence>
<dbReference type="OrthoDB" id="329666at2759"/>
<evidence type="ECO:0000256" key="2">
    <source>
        <dbReference type="ARBA" id="ARBA00007925"/>
    </source>
</evidence>
<name>A0A443SHK8_9ACAR</name>
<evidence type="ECO:0000256" key="3">
    <source>
        <dbReference type="ARBA" id="ARBA00015405"/>
    </source>
</evidence>
<keyword evidence="4" id="KW-0539">Nucleus</keyword>
<dbReference type="PANTHER" id="PTHR13489:SF0">
    <property type="entry name" value="MINI-CHROMOSOME MAINTENANCE COMPLEX-BINDING PROTEIN"/>
    <property type="match status" value="1"/>
</dbReference>
<comment type="subcellular location">
    <subcellularLocation>
        <location evidence="1">Nucleus</location>
    </subcellularLocation>
</comment>
<sequence>MEFGLNSSWSQFISNPSSLLNNVFDKNASNAEAFSNPIMFHFALKEELRKCLEADVTRLLTIPSLNACENVESIPNRSIVRFRCMIQDMFDPEIAVVSAKQIGESGNECFKYSLYSDTLDDCNSIDISENNKMIDRFKFYCTKIPGENDWVQLSDCENEMQCSVNDSKRRLESPNDSMKKLKTENDISPEEPTSNVEPNKADHSQDSVEMPYAVVKCYESLSQSVKLNDKIEVIGVFDLNGEINAEDVETASDQLLTQLTLGEGSNAKPRKSMPIIHAITVNRLNHNNPLLTNEIWENLSKSKQFFIKTKKELKALLSKALFGDDLAAEYLILALISKVCNRRDVIAIGSLPINFCNLTSLQTNPDYLKRLFSLLSSFTTNSHYLNLTLQNLNNNQLIPKKDYEENKLSSTILQISSDTLLFVDETKMTPGQLSNAGLNNFSAVKDIVHKQQINYDFGFQRIPFDTDANVVVFSERSSLLSIDCKVSLQFAEAMANVFDVINDYLSDSLLRDIRIYLTLCKHVEYELSKEMQTFVEHDLVSIMNEASQSSAKLSIDDLHLLMTLSRLFATSEGESSCSVASWKNVKQLEQSRRSRL</sequence>
<dbReference type="GO" id="GO:0005634">
    <property type="term" value="C:nucleus"/>
    <property type="evidence" value="ECO:0007669"/>
    <property type="project" value="UniProtKB-SubCell"/>
</dbReference>
<feature type="region of interest" description="Disordered" evidence="5">
    <location>
        <begin position="164"/>
        <end position="205"/>
    </location>
</feature>
<dbReference type="Proteomes" id="UP000288716">
    <property type="component" value="Unassembled WGS sequence"/>
</dbReference>
<comment type="similarity">
    <text evidence="2">Belongs to the MCMBP family.</text>
</comment>
<reference evidence="6 7" key="1">
    <citation type="journal article" date="2018" name="Gigascience">
        <title>Genomes of trombidid mites reveal novel predicted allergens and laterally-transferred genes associated with secondary metabolism.</title>
        <authorList>
            <person name="Dong X."/>
            <person name="Chaisiri K."/>
            <person name="Xia D."/>
            <person name="Armstrong S.D."/>
            <person name="Fang Y."/>
            <person name="Donnelly M.J."/>
            <person name="Kadowaki T."/>
            <person name="McGarry J.W."/>
            <person name="Darby A.C."/>
            <person name="Makepeace B.L."/>
        </authorList>
    </citation>
    <scope>NUCLEOTIDE SEQUENCE [LARGE SCALE GENOMIC DNA]</scope>
    <source>
        <strain evidence="6">UoL-UT</strain>
    </source>
</reference>
<comment type="caution">
    <text evidence="6">The sequence shown here is derived from an EMBL/GenBank/DDBJ whole genome shotgun (WGS) entry which is preliminary data.</text>
</comment>